<evidence type="ECO:0008006" key="3">
    <source>
        <dbReference type="Google" id="ProtNLM"/>
    </source>
</evidence>
<evidence type="ECO:0000256" key="1">
    <source>
        <dbReference type="SAM" id="MobiDB-lite"/>
    </source>
</evidence>
<accession>A0A653EUE3</accession>
<organism evidence="2">
    <name type="scientific">Mycobacterium riyadhense</name>
    <dbReference type="NCBI Taxonomy" id="486698"/>
    <lineage>
        <taxon>Bacteria</taxon>
        <taxon>Bacillati</taxon>
        <taxon>Actinomycetota</taxon>
        <taxon>Actinomycetes</taxon>
        <taxon>Mycobacteriales</taxon>
        <taxon>Mycobacteriaceae</taxon>
        <taxon>Mycobacterium</taxon>
    </lineage>
</organism>
<dbReference type="EMBL" id="LR589110">
    <property type="protein sequence ID" value="VTP00953.1"/>
    <property type="molecule type" value="Genomic_DNA"/>
</dbReference>
<name>A0A653EUE3_9MYCO</name>
<feature type="region of interest" description="Disordered" evidence="1">
    <location>
        <begin position="380"/>
        <end position="399"/>
    </location>
</feature>
<dbReference type="AlphaFoldDB" id="A0A653EUE3"/>
<reference evidence="2" key="1">
    <citation type="submission" date="2019-05" db="EMBL/GenBank/DDBJ databases">
        <authorList>
            <person name="Naeem R."/>
            <person name="Antony C."/>
            <person name="Guan Q."/>
        </authorList>
    </citation>
    <scope>NUCLEOTIDE SEQUENCE</scope>
    <source>
        <strain evidence="2">2</strain>
    </source>
</reference>
<protein>
    <recommendedName>
        <fullName evidence="3">Plasmid replication protein</fullName>
    </recommendedName>
</protein>
<evidence type="ECO:0000313" key="2">
    <source>
        <dbReference type="EMBL" id="VTP00953.1"/>
    </source>
</evidence>
<proteinExistence type="predicted"/>
<gene>
    <name evidence="2" type="ORF">BIN_B_03815</name>
</gene>
<sequence>MGALAKIPTSKGIVMKDAFHGSAYPAHGLVAIPRGSTDTLVHPYRGSSRLTRRRGTARTAPVWIQRAAAGCLDRLPRIVLDVDAPWAAIPCWSGRAQHWTQSTVPQAYLLRYDTHVRPVMPNNPVSLKSVVAVAAARASFADYRTGRDCRPTNDRLAEITGLSVRTVQRASTALRLLGVATEVMRGRQRTKAERFASWRVGDKGRGWASVWALHDCRIRPLSPHPGGSQLSPQTSLKSILTTETRRQAAGSSAATRRSGPDKRALALANKWIRNEQSPPWARRYRTGTPWAPLLTGPARHDWTPRDINTLIGEWVSTGHWLPEDPHKPIGLLGAMLAAHGDLNNRPSAYEVAREAEELAQARARVTAQLAAREANRAAREAGRAALSGPGRQAARKALQDIAERARCRRHQNPDTEGWR</sequence>